<dbReference type="PANTHER" id="PTHR28297:SF1">
    <property type="entry name" value="FUNGAL PROTEIN"/>
    <property type="match status" value="1"/>
</dbReference>
<keyword evidence="1" id="KW-0812">Transmembrane</keyword>
<feature type="transmembrane region" description="Helical" evidence="1">
    <location>
        <begin position="107"/>
        <end position="130"/>
    </location>
</feature>
<feature type="transmembrane region" description="Helical" evidence="1">
    <location>
        <begin position="203"/>
        <end position="225"/>
    </location>
</feature>
<keyword evidence="1" id="KW-1133">Transmembrane helix</keyword>
<feature type="transmembrane region" description="Helical" evidence="1">
    <location>
        <begin position="245"/>
        <end position="265"/>
    </location>
</feature>
<name>A0AAN7HL10_9PEZI</name>
<evidence type="ECO:0000256" key="1">
    <source>
        <dbReference type="SAM" id="Phobius"/>
    </source>
</evidence>
<keyword evidence="3" id="KW-1185">Reference proteome</keyword>
<sequence length="277" mass="30311">MPTLGAAAYAYGVSNVNSTSSTPPDLEQQQQREAIRGFSSRVRNPTTRLTRAQLVYLFLMQAMPSMLIAGVINFAASYPMYASPRPPPGPPPEGSIPPFLFRPPVSLIADAFFTTFIQSAITWVCLAVLVNRSMSRGEVAPYVCRSDEPRNALARWFFMLDHYNAQRGSRLFGFCCCCGAKGGRVQRFATWIAFGLAGLGRSLIAGVLGFLIMIGPTIGICVAAGTKFDGDWVFLGRWDGALFKLVYGGVLGFIMSPALAFMWMVRAGWIVNRHVMV</sequence>
<evidence type="ECO:0000313" key="2">
    <source>
        <dbReference type="EMBL" id="KAK4249407.1"/>
    </source>
</evidence>
<gene>
    <name evidence="2" type="ORF">C7999DRAFT_12754</name>
</gene>
<dbReference type="PANTHER" id="PTHR28297">
    <property type="entry name" value="FUNGAL PROTEIN"/>
    <property type="match status" value="1"/>
</dbReference>
<keyword evidence="1" id="KW-0472">Membrane</keyword>
<reference evidence="2" key="2">
    <citation type="submission" date="2023-05" db="EMBL/GenBank/DDBJ databases">
        <authorList>
            <consortium name="Lawrence Berkeley National Laboratory"/>
            <person name="Steindorff A."/>
            <person name="Hensen N."/>
            <person name="Bonometti L."/>
            <person name="Westerberg I."/>
            <person name="Brannstrom I.O."/>
            <person name="Guillou S."/>
            <person name="Cros-Aarteil S."/>
            <person name="Calhoun S."/>
            <person name="Haridas S."/>
            <person name="Kuo A."/>
            <person name="Mondo S."/>
            <person name="Pangilinan J."/>
            <person name="Riley R."/>
            <person name="Labutti K."/>
            <person name="Andreopoulos B."/>
            <person name="Lipzen A."/>
            <person name="Chen C."/>
            <person name="Yanf M."/>
            <person name="Daum C."/>
            <person name="Ng V."/>
            <person name="Clum A."/>
            <person name="Ohm R."/>
            <person name="Martin F."/>
            <person name="Silar P."/>
            <person name="Natvig D."/>
            <person name="Lalanne C."/>
            <person name="Gautier V."/>
            <person name="Ament-Velasquez S.L."/>
            <person name="Kruys A."/>
            <person name="Hutchinson M.I."/>
            <person name="Powell A.J."/>
            <person name="Barry K."/>
            <person name="Miller A.N."/>
            <person name="Grigoriev I.V."/>
            <person name="Debuchy R."/>
            <person name="Gladieux P."/>
            <person name="Thoren M.H."/>
            <person name="Johannesson H."/>
        </authorList>
    </citation>
    <scope>NUCLEOTIDE SEQUENCE</scope>
    <source>
        <strain evidence="2">CBS 359.72</strain>
    </source>
</reference>
<dbReference type="Proteomes" id="UP001303647">
    <property type="component" value="Unassembled WGS sequence"/>
</dbReference>
<dbReference type="Pfam" id="PF10445">
    <property type="entry name" value="DUF2456"/>
    <property type="match status" value="1"/>
</dbReference>
<accession>A0AAN7HL10</accession>
<feature type="transmembrane region" description="Helical" evidence="1">
    <location>
        <begin position="54"/>
        <end position="76"/>
    </location>
</feature>
<dbReference type="InterPro" id="IPR018852">
    <property type="entry name" value="DUF2456"/>
</dbReference>
<dbReference type="AlphaFoldDB" id="A0AAN7HL10"/>
<protein>
    <submittedName>
        <fullName evidence="2">Uncharacterized protein</fullName>
    </submittedName>
</protein>
<organism evidence="2 3">
    <name type="scientific">Corynascus novoguineensis</name>
    <dbReference type="NCBI Taxonomy" id="1126955"/>
    <lineage>
        <taxon>Eukaryota</taxon>
        <taxon>Fungi</taxon>
        <taxon>Dikarya</taxon>
        <taxon>Ascomycota</taxon>
        <taxon>Pezizomycotina</taxon>
        <taxon>Sordariomycetes</taxon>
        <taxon>Sordariomycetidae</taxon>
        <taxon>Sordariales</taxon>
        <taxon>Chaetomiaceae</taxon>
        <taxon>Corynascus</taxon>
    </lineage>
</organism>
<comment type="caution">
    <text evidence="2">The sequence shown here is derived from an EMBL/GenBank/DDBJ whole genome shotgun (WGS) entry which is preliminary data.</text>
</comment>
<proteinExistence type="predicted"/>
<reference evidence="2" key="1">
    <citation type="journal article" date="2023" name="Mol. Phylogenet. Evol.">
        <title>Genome-scale phylogeny and comparative genomics of the fungal order Sordariales.</title>
        <authorList>
            <person name="Hensen N."/>
            <person name="Bonometti L."/>
            <person name="Westerberg I."/>
            <person name="Brannstrom I.O."/>
            <person name="Guillou S."/>
            <person name="Cros-Aarteil S."/>
            <person name="Calhoun S."/>
            <person name="Haridas S."/>
            <person name="Kuo A."/>
            <person name="Mondo S."/>
            <person name="Pangilinan J."/>
            <person name="Riley R."/>
            <person name="LaButti K."/>
            <person name="Andreopoulos B."/>
            <person name="Lipzen A."/>
            <person name="Chen C."/>
            <person name="Yan M."/>
            <person name="Daum C."/>
            <person name="Ng V."/>
            <person name="Clum A."/>
            <person name="Steindorff A."/>
            <person name="Ohm R.A."/>
            <person name="Martin F."/>
            <person name="Silar P."/>
            <person name="Natvig D.O."/>
            <person name="Lalanne C."/>
            <person name="Gautier V."/>
            <person name="Ament-Velasquez S.L."/>
            <person name="Kruys A."/>
            <person name="Hutchinson M.I."/>
            <person name="Powell A.J."/>
            <person name="Barry K."/>
            <person name="Miller A.N."/>
            <person name="Grigoriev I.V."/>
            <person name="Debuchy R."/>
            <person name="Gladieux P."/>
            <person name="Hiltunen Thoren M."/>
            <person name="Johannesson H."/>
        </authorList>
    </citation>
    <scope>NUCLEOTIDE SEQUENCE</scope>
    <source>
        <strain evidence="2">CBS 359.72</strain>
    </source>
</reference>
<dbReference type="EMBL" id="MU857624">
    <property type="protein sequence ID" value="KAK4249407.1"/>
    <property type="molecule type" value="Genomic_DNA"/>
</dbReference>
<evidence type="ECO:0000313" key="3">
    <source>
        <dbReference type="Proteomes" id="UP001303647"/>
    </source>
</evidence>